<feature type="domain" description="C2H2-type" evidence="14">
    <location>
        <begin position="611"/>
        <end position="640"/>
    </location>
</feature>
<dbReference type="GO" id="GO:0000978">
    <property type="term" value="F:RNA polymerase II cis-regulatory region sequence-specific DNA binding"/>
    <property type="evidence" value="ECO:0007669"/>
    <property type="project" value="TreeGrafter"/>
</dbReference>
<keyword evidence="5" id="KW-0677">Repeat</keyword>
<evidence type="ECO:0000256" key="10">
    <source>
        <dbReference type="ARBA" id="ARBA00023163"/>
    </source>
</evidence>
<evidence type="ECO:0000256" key="11">
    <source>
        <dbReference type="ARBA" id="ARBA00023242"/>
    </source>
</evidence>
<keyword evidence="8" id="KW-0805">Transcription regulation</keyword>
<keyword evidence="6 12" id="KW-0863">Zinc-finger</keyword>
<dbReference type="PANTHER" id="PTHR45718:SF7">
    <property type="entry name" value="C2H2-TYPE DOMAIN-CONTAINING PROTEIN"/>
    <property type="match status" value="1"/>
</dbReference>
<evidence type="ECO:0000256" key="4">
    <source>
        <dbReference type="ARBA" id="ARBA00022723"/>
    </source>
</evidence>
<dbReference type="Gene3D" id="3.30.160.60">
    <property type="entry name" value="Classic Zinc Finger"/>
    <property type="match status" value="5"/>
</dbReference>
<dbReference type="EMBL" id="CACVKT020005972">
    <property type="protein sequence ID" value="CAC5399054.1"/>
    <property type="molecule type" value="Genomic_DNA"/>
</dbReference>
<reference evidence="15 16" key="1">
    <citation type="submission" date="2020-06" db="EMBL/GenBank/DDBJ databases">
        <authorList>
            <person name="Li R."/>
            <person name="Bekaert M."/>
        </authorList>
    </citation>
    <scope>NUCLEOTIDE SEQUENCE [LARGE SCALE GENOMIC DNA]</scope>
    <source>
        <strain evidence="16">wild</strain>
    </source>
</reference>
<dbReference type="FunFam" id="3.30.160.60:FF:000453">
    <property type="entry name" value="GLIS family zinc finger 3"/>
    <property type="match status" value="1"/>
</dbReference>
<dbReference type="Pfam" id="PF00096">
    <property type="entry name" value="zf-C2H2"/>
    <property type="match status" value="3"/>
</dbReference>
<dbReference type="PROSITE" id="PS50157">
    <property type="entry name" value="ZINC_FINGER_C2H2_2"/>
    <property type="match status" value="5"/>
</dbReference>
<dbReference type="PANTHER" id="PTHR45718">
    <property type="entry name" value="TRANSCRIPTIONAL ACTIVATOR CUBITUS INTERRUPTUS"/>
    <property type="match status" value="1"/>
</dbReference>
<dbReference type="InterPro" id="IPR013087">
    <property type="entry name" value="Znf_C2H2_type"/>
</dbReference>
<dbReference type="FunFam" id="3.30.160.60:FF:000019">
    <property type="entry name" value="GLI family zinc finger 3"/>
    <property type="match status" value="1"/>
</dbReference>
<feature type="domain" description="C2H2-type" evidence="14">
    <location>
        <begin position="514"/>
        <end position="544"/>
    </location>
</feature>
<dbReference type="InterPro" id="IPR056436">
    <property type="entry name" value="Znf-C2H2_ZIC1-5/GLI1-3-like"/>
</dbReference>
<evidence type="ECO:0000256" key="7">
    <source>
        <dbReference type="ARBA" id="ARBA00022833"/>
    </source>
</evidence>
<dbReference type="GO" id="GO:0008270">
    <property type="term" value="F:zinc ion binding"/>
    <property type="evidence" value="ECO:0007669"/>
    <property type="project" value="UniProtKB-KW"/>
</dbReference>
<evidence type="ECO:0000256" key="8">
    <source>
        <dbReference type="ARBA" id="ARBA00023015"/>
    </source>
</evidence>
<dbReference type="FunFam" id="3.30.160.60:FF:000036">
    <property type="entry name" value="GLI family zinc finger 3"/>
    <property type="match status" value="1"/>
</dbReference>
<comment type="subcellular location">
    <subcellularLocation>
        <location evidence="1">Nucleus</location>
    </subcellularLocation>
</comment>
<feature type="region of interest" description="Disordered" evidence="13">
    <location>
        <begin position="1"/>
        <end position="31"/>
    </location>
</feature>
<dbReference type="InterPro" id="IPR043359">
    <property type="entry name" value="GLI-like"/>
</dbReference>
<dbReference type="PROSITE" id="PS00028">
    <property type="entry name" value="ZINC_FINGER_C2H2_1"/>
    <property type="match status" value="4"/>
</dbReference>
<protein>
    <submittedName>
        <fullName evidence="15">GLIS1_3</fullName>
    </submittedName>
</protein>
<dbReference type="OrthoDB" id="3214149at2759"/>
<keyword evidence="3" id="KW-0678">Repressor</keyword>
<feature type="compositionally biased region" description="Polar residues" evidence="13">
    <location>
        <begin position="328"/>
        <end position="346"/>
    </location>
</feature>
<dbReference type="SUPFAM" id="SSF57667">
    <property type="entry name" value="beta-beta-alpha zinc fingers"/>
    <property type="match status" value="3"/>
</dbReference>
<feature type="domain" description="C2H2-type" evidence="14">
    <location>
        <begin position="641"/>
        <end position="670"/>
    </location>
</feature>
<feature type="domain" description="C2H2-type" evidence="14">
    <location>
        <begin position="581"/>
        <end position="610"/>
    </location>
</feature>
<keyword evidence="9" id="KW-0238">DNA-binding</keyword>
<dbReference type="InterPro" id="IPR036236">
    <property type="entry name" value="Znf_C2H2_sf"/>
</dbReference>
<evidence type="ECO:0000313" key="15">
    <source>
        <dbReference type="EMBL" id="CAC5399054.1"/>
    </source>
</evidence>
<evidence type="ECO:0000256" key="9">
    <source>
        <dbReference type="ARBA" id="ARBA00023125"/>
    </source>
</evidence>
<keyword evidence="11" id="KW-0539">Nucleus</keyword>
<feature type="region of interest" description="Disordered" evidence="13">
    <location>
        <begin position="328"/>
        <end position="355"/>
    </location>
</feature>
<evidence type="ECO:0000256" key="2">
    <source>
        <dbReference type="ARBA" id="ARBA00010831"/>
    </source>
</evidence>
<evidence type="ECO:0000256" key="1">
    <source>
        <dbReference type="ARBA" id="ARBA00004123"/>
    </source>
</evidence>
<dbReference type="Proteomes" id="UP000507470">
    <property type="component" value="Unassembled WGS sequence"/>
</dbReference>
<keyword evidence="7" id="KW-0862">Zinc</keyword>
<keyword evidence="4" id="KW-0479">Metal-binding</keyword>
<keyword evidence="16" id="KW-1185">Reference proteome</keyword>
<evidence type="ECO:0000256" key="5">
    <source>
        <dbReference type="ARBA" id="ARBA00022737"/>
    </source>
</evidence>
<feature type="compositionally biased region" description="Polar residues" evidence="13">
    <location>
        <begin position="129"/>
        <end position="170"/>
    </location>
</feature>
<evidence type="ECO:0000256" key="6">
    <source>
        <dbReference type="ARBA" id="ARBA00022771"/>
    </source>
</evidence>
<evidence type="ECO:0000256" key="13">
    <source>
        <dbReference type="SAM" id="MobiDB-lite"/>
    </source>
</evidence>
<feature type="compositionally biased region" description="Low complexity" evidence="13">
    <location>
        <begin position="118"/>
        <end position="128"/>
    </location>
</feature>
<gene>
    <name evidence="15" type="ORF">MCOR_33351</name>
</gene>
<feature type="region of interest" description="Disordered" evidence="13">
    <location>
        <begin position="118"/>
        <end position="170"/>
    </location>
</feature>
<dbReference type="Pfam" id="PF23561">
    <property type="entry name" value="zf-C2H2_15"/>
    <property type="match status" value="1"/>
</dbReference>
<feature type="region of interest" description="Disordered" evidence="13">
    <location>
        <begin position="50"/>
        <end position="89"/>
    </location>
</feature>
<sequence length="902" mass="100563">MGPPKGTNIPRLTIQADTPVPSSNSNTPVPALNLQQDKTSIALPALSSNRNVINSGKPTQNGTTHKFAPSRNSCPPGSFFNNQRQLKSDLNGSNLGPMCFSLNPRNRDGGNFSHNVNAFNTTNNQNNTLLRPTSRMENATPTPSDISSISCTPRNGPQTPRQTDRAQTPLNNEKEHVFLEPFPVKQEWNPYKPLPQVHNGNNQHGNNNGHSNNSNGSVSGSEFSHGVTGSATCSLSPFQNMDSSPSNSLYTASPRHSAVRTHGQKRALSISPIGPDGVDLYSLIRTSPTSLVAYINGSRSSSTSASPQPINHHGNFGHAIASKMHRCGSSTVSPFSHSGNSKQRMSLHSGGSFKREPEFGLHENLSDMFSDIVSNQIVVQQSDIPMVEQKAFSDMQTYGAPQFNNFMSMGQQQQHNIPTSMGGNMSMRPPPSYDQAIIQGQNTMQPQQQMMQTQNQRPSLPLQQQQNFPQNIPQPHVDSNTNNVINNNNMINDQNYQNNNVDDGDLDENGEKQNICRWIDCNQIFKEQDELVRHLEKAHIDQRKGEDFTCFWAGCQRRYKPFNARYKLLIHMRVHSGEKPNKCTFEGCDKAFSRLENLKIHLRSHTGERPYLCTHAGCTKAFSNSSDRAKHQRTHLDTKPYACSVPGCNKRYTDPSSLRKHVKNHNQKDPQQKKKMKKEGESLGGGDILNNCLTVQQLHMESAPQNHENQENMIRGPVTGPTTDLYSVGVNYQPHQNAAASPAPSAMQQGSPMPSTNIIMEEEQFGTFNTTLPQNFNRRNIPMNMRTGMQPGMRPNMQTAPYQQGYETYLQSMNQMPLGFADGENGQFNFRNNAFDPNLMTDMQAMQRNYPGLEGIPQELENMHFAEELTQHQQITQQYLQHTAIDRCNSRMSAAIYADGTT</sequence>
<comment type="similarity">
    <text evidence="2">Belongs to the GLI C2H2-type zinc-finger protein family.</text>
</comment>
<feature type="region of interest" description="Disordered" evidence="13">
    <location>
        <begin position="654"/>
        <end position="685"/>
    </location>
</feature>
<feature type="region of interest" description="Disordered" evidence="13">
    <location>
        <begin position="187"/>
        <end position="271"/>
    </location>
</feature>
<keyword evidence="10" id="KW-0804">Transcription</keyword>
<proteinExistence type="inferred from homology"/>
<name>A0A6J8CVM0_MYTCO</name>
<feature type="compositionally biased region" description="Polar residues" evidence="13">
    <location>
        <begin position="227"/>
        <end position="251"/>
    </location>
</feature>
<dbReference type="SMART" id="SM00355">
    <property type="entry name" value="ZnF_C2H2"/>
    <property type="match status" value="5"/>
</dbReference>
<dbReference type="GO" id="GO:0005634">
    <property type="term" value="C:nucleus"/>
    <property type="evidence" value="ECO:0007669"/>
    <property type="project" value="UniProtKB-SubCell"/>
</dbReference>
<dbReference type="FunFam" id="3.30.160.60:FF:000048">
    <property type="entry name" value="GLI family zinc finger 3"/>
    <property type="match status" value="1"/>
</dbReference>
<dbReference type="FunFam" id="3.30.160.60:FF:000031">
    <property type="entry name" value="GLI family zinc finger 3"/>
    <property type="match status" value="1"/>
</dbReference>
<dbReference type="AlphaFoldDB" id="A0A6J8CVM0"/>
<evidence type="ECO:0000256" key="3">
    <source>
        <dbReference type="ARBA" id="ARBA00022491"/>
    </source>
</evidence>
<organism evidence="15 16">
    <name type="scientific">Mytilus coruscus</name>
    <name type="common">Sea mussel</name>
    <dbReference type="NCBI Taxonomy" id="42192"/>
    <lineage>
        <taxon>Eukaryota</taxon>
        <taxon>Metazoa</taxon>
        <taxon>Spiralia</taxon>
        <taxon>Lophotrochozoa</taxon>
        <taxon>Mollusca</taxon>
        <taxon>Bivalvia</taxon>
        <taxon>Autobranchia</taxon>
        <taxon>Pteriomorphia</taxon>
        <taxon>Mytilida</taxon>
        <taxon>Mytiloidea</taxon>
        <taxon>Mytilidae</taxon>
        <taxon>Mytilinae</taxon>
        <taxon>Mytilus</taxon>
    </lineage>
</organism>
<evidence type="ECO:0000313" key="16">
    <source>
        <dbReference type="Proteomes" id="UP000507470"/>
    </source>
</evidence>
<accession>A0A6J8CVM0</accession>
<feature type="compositionally biased region" description="Low complexity" evidence="13">
    <location>
        <begin position="196"/>
        <end position="221"/>
    </location>
</feature>
<feature type="compositionally biased region" description="Low complexity" evidence="13">
    <location>
        <begin position="18"/>
        <end position="30"/>
    </location>
</feature>
<evidence type="ECO:0000256" key="12">
    <source>
        <dbReference type="PROSITE-ProRule" id="PRU00042"/>
    </source>
</evidence>
<feature type="domain" description="C2H2-type" evidence="14">
    <location>
        <begin position="553"/>
        <end position="580"/>
    </location>
</feature>
<dbReference type="GO" id="GO:0000981">
    <property type="term" value="F:DNA-binding transcription factor activity, RNA polymerase II-specific"/>
    <property type="evidence" value="ECO:0007669"/>
    <property type="project" value="TreeGrafter"/>
</dbReference>
<evidence type="ECO:0000259" key="14">
    <source>
        <dbReference type="PROSITE" id="PS50157"/>
    </source>
</evidence>